<gene>
    <name evidence="2" type="ORF">ACFP1K_08880</name>
</gene>
<dbReference type="RefSeq" id="WP_380748925.1">
    <property type="nucleotide sequence ID" value="NZ_JBHSRF010000008.1"/>
</dbReference>
<organism evidence="2 3">
    <name type="scientific">Sphaerisporangium aureirubrum</name>
    <dbReference type="NCBI Taxonomy" id="1544736"/>
    <lineage>
        <taxon>Bacteria</taxon>
        <taxon>Bacillati</taxon>
        <taxon>Actinomycetota</taxon>
        <taxon>Actinomycetes</taxon>
        <taxon>Streptosporangiales</taxon>
        <taxon>Streptosporangiaceae</taxon>
        <taxon>Sphaerisporangium</taxon>
    </lineage>
</organism>
<accession>A0ABW1ND96</accession>
<evidence type="ECO:0000313" key="2">
    <source>
        <dbReference type="EMBL" id="MFC6081271.1"/>
    </source>
</evidence>
<keyword evidence="3" id="KW-1185">Reference proteome</keyword>
<sequence>MTENDIIDFVSALPGTAAMTADEAGGAPEVAWGDTFFFYDPDDDPAARRLPFATIVTKDYAGFDTASDLDRPGIFRLNIAVGRTTFTELTGYPPAAHPEHHDTIDYTATDRILPHPVYAPQSWIAILNPAAVTTPQARALLQQAHTQAAKRHHRRPAGS</sequence>
<name>A0ABW1ND96_9ACTN</name>
<dbReference type="Proteomes" id="UP001596137">
    <property type="component" value="Unassembled WGS sequence"/>
</dbReference>
<comment type="caution">
    <text evidence="2">The sequence shown here is derived from an EMBL/GenBank/DDBJ whole genome shotgun (WGS) entry which is preliminary data.</text>
</comment>
<reference evidence="3" key="1">
    <citation type="journal article" date="2019" name="Int. J. Syst. Evol. Microbiol.">
        <title>The Global Catalogue of Microorganisms (GCM) 10K type strain sequencing project: providing services to taxonomists for standard genome sequencing and annotation.</title>
        <authorList>
            <consortium name="The Broad Institute Genomics Platform"/>
            <consortium name="The Broad Institute Genome Sequencing Center for Infectious Disease"/>
            <person name="Wu L."/>
            <person name="Ma J."/>
        </authorList>
    </citation>
    <scope>NUCLEOTIDE SEQUENCE [LARGE SCALE GENOMIC DNA]</scope>
    <source>
        <strain evidence="3">JCM 30346</strain>
    </source>
</reference>
<dbReference type="InterPro" id="IPR045676">
    <property type="entry name" value="DUF6194"/>
</dbReference>
<protein>
    <submittedName>
        <fullName evidence="2">DUF6194 family protein</fullName>
    </submittedName>
</protein>
<proteinExistence type="predicted"/>
<evidence type="ECO:0000259" key="1">
    <source>
        <dbReference type="Pfam" id="PF19694"/>
    </source>
</evidence>
<dbReference type="EMBL" id="JBHSRF010000008">
    <property type="protein sequence ID" value="MFC6081271.1"/>
    <property type="molecule type" value="Genomic_DNA"/>
</dbReference>
<dbReference type="Pfam" id="PF19694">
    <property type="entry name" value="DUF6194"/>
    <property type="match status" value="1"/>
</dbReference>
<feature type="domain" description="DUF6194" evidence="1">
    <location>
        <begin position="1"/>
        <end position="155"/>
    </location>
</feature>
<evidence type="ECO:0000313" key="3">
    <source>
        <dbReference type="Proteomes" id="UP001596137"/>
    </source>
</evidence>